<feature type="domain" description="Mandelate racemase/muconate lactonizing enzyme C-terminal" evidence="4">
    <location>
        <begin position="182"/>
        <end position="279"/>
    </location>
</feature>
<keyword evidence="6" id="KW-1185">Reference proteome</keyword>
<dbReference type="InterPro" id="IPR018110">
    <property type="entry name" value="Mandel_Rmase/mucon_lact_enz_CS"/>
</dbReference>
<proteinExistence type="predicted"/>
<evidence type="ECO:0000313" key="5">
    <source>
        <dbReference type="EMBL" id="TDN50766.1"/>
    </source>
</evidence>
<dbReference type="PROSITE" id="PS00908">
    <property type="entry name" value="MR_MLE_1"/>
    <property type="match status" value="1"/>
</dbReference>
<accession>A0A4R6DZE6</accession>
<evidence type="ECO:0000256" key="1">
    <source>
        <dbReference type="ARBA" id="ARBA00001946"/>
    </source>
</evidence>
<evidence type="ECO:0000256" key="2">
    <source>
        <dbReference type="ARBA" id="ARBA00022723"/>
    </source>
</evidence>
<dbReference type="EMBL" id="SNVV01000008">
    <property type="protein sequence ID" value="TDN50766.1"/>
    <property type="molecule type" value="Genomic_DNA"/>
</dbReference>
<keyword evidence="3" id="KW-0460">Magnesium</keyword>
<dbReference type="GO" id="GO:0016836">
    <property type="term" value="F:hydro-lyase activity"/>
    <property type="evidence" value="ECO:0007669"/>
    <property type="project" value="TreeGrafter"/>
</dbReference>
<dbReference type="PANTHER" id="PTHR13794">
    <property type="entry name" value="ENOLASE SUPERFAMILY, MANDELATE RACEMASE"/>
    <property type="match status" value="1"/>
</dbReference>
<dbReference type="Gene3D" id="3.30.390.10">
    <property type="entry name" value="Enolase-like, N-terminal domain"/>
    <property type="match status" value="1"/>
</dbReference>
<dbReference type="SMART" id="SM00922">
    <property type="entry name" value="MR_MLE"/>
    <property type="match status" value="1"/>
</dbReference>
<dbReference type="AlphaFoldDB" id="A0A4R6DZE6"/>
<dbReference type="GO" id="GO:0000287">
    <property type="term" value="F:magnesium ion binding"/>
    <property type="evidence" value="ECO:0007669"/>
    <property type="project" value="TreeGrafter"/>
</dbReference>
<protein>
    <submittedName>
        <fullName evidence="5">Mandelate racemase</fullName>
    </submittedName>
</protein>
<name>A0A4R6DZE6_9RHOO</name>
<reference evidence="5 6" key="1">
    <citation type="submission" date="2019-03" db="EMBL/GenBank/DDBJ databases">
        <title>Genomic Encyclopedia of Type Strains, Phase IV (KMG-IV): sequencing the most valuable type-strain genomes for metagenomic binning, comparative biology and taxonomic classification.</title>
        <authorList>
            <person name="Goeker M."/>
        </authorList>
    </citation>
    <scope>NUCLEOTIDE SEQUENCE [LARGE SCALE GENOMIC DNA]</scope>
    <source>
        <strain evidence="5 6">DSM 12121</strain>
    </source>
</reference>
<dbReference type="SUPFAM" id="SSF51604">
    <property type="entry name" value="Enolase C-terminal domain-like"/>
    <property type="match status" value="1"/>
</dbReference>
<dbReference type="GO" id="GO:0009063">
    <property type="term" value="P:amino acid catabolic process"/>
    <property type="evidence" value="ECO:0007669"/>
    <property type="project" value="InterPro"/>
</dbReference>
<dbReference type="SFLD" id="SFLDS00001">
    <property type="entry name" value="Enolase"/>
    <property type="match status" value="1"/>
</dbReference>
<dbReference type="SUPFAM" id="SSF54826">
    <property type="entry name" value="Enolase N-terminal domain-like"/>
    <property type="match status" value="1"/>
</dbReference>
<gene>
    <name evidence="5" type="ORF">C7389_1089</name>
</gene>
<dbReference type="PROSITE" id="PS00909">
    <property type="entry name" value="MR_MLE_2"/>
    <property type="match status" value="1"/>
</dbReference>
<dbReference type="InterPro" id="IPR029017">
    <property type="entry name" value="Enolase-like_N"/>
</dbReference>
<dbReference type="Pfam" id="PF13378">
    <property type="entry name" value="MR_MLE_C"/>
    <property type="match status" value="1"/>
</dbReference>
<evidence type="ECO:0000256" key="3">
    <source>
        <dbReference type="ARBA" id="ARBA00022842"/>
    </source>
</evidence>
<dbReference type="PANTHER" id="PTHR13794:SF58">
    <property type="entry name" value="MITOCHONDRIAL ENOLASE SUPERFAMILY MEMBER 1"/>
    <property type="match status" value="1"/>
</dbReference>
<dbReference type="RefSeq" id="WP_246034708.1">
    <property type="nucleotide sequence ID" value="NZ_SNVV01000008.1"/>
</dbReference>
<organism evidence="5 6">
    <name type="scientific">Azoarcus indigens</name>
    <dbReference type="NCBI Taxonomy" id="29545"/>
    <lineage>
        <taxon>Bacteria</taxon>
        <taxon>Pseudomonadati</taxon>
        <taxon>Pseudomonadota</taxon>
        <taxon>Betaproteobacteria</taxon>
        <taxon>Rhodocyclales</taxon>
        <taxon>Zoogloeaceae</taxon>
        <taxon>Azoarcus</taxon>
    </lineage>
</organism>
<dbReference type="SFLD" id="SFLDG00179">
    <property type="entry name" value="mandelate_racemase"/>
    <property type="match status" value="1"/>
</dbReference>
<evidence type="ECO:0000259" key="4">
    <source>
        <dbReference type="SMART" id="SM00922"/>
    </source>
</evidence>
<dbReference type="InterPro" id="IPR013342">
    <property type="entry name" value="Mandelate_racemase_C"/>
</dbReference>
<dbReference type="InterPro" id="IPR036849">
    <property type="entry name" value="Enolase-like_C_sf"/>
</dbReference>
<dbReference type="InterPro" id="IPR013341">
    <property type="entry name" value="Mandelate_racemase_N_dom"/>
</dbReference>
<keyword evidence="2" id="KW-0479">Metal-binding</keyword>
<sequence>MKMDTTPPASGRAHETRLPVVQAASHGFAQAQTHALAAADERRITGIRARAVNVPLEYAVRTGVGVVATAPLVLIDLQVGEVTGHAYLFTYTPLALASTRAMVQALGEALCGRPAAPFDIDRHLAGRLRLLGRGGIAGMACAGLDMALWDALARLQRLPLATLLGGRPRPLPAYDSHSMDGEALALERAARALDAGFRAIKTKIGYATLAEDCRIVGALRQHIGDGVQLMVDYNQSLSLPEAARRLRALREFDPAWVEEPTLQEDYAGHARLRAAAELPIQMGENWCGVEEMQGALEAGACDLAMPDAMKIGGVTGWLKAAALAERHGLPVSSHIFQEVSAHLLAVTPTAHWLERMDLAAPILARPLAFRDGMALPGEAPGSGVEWNEEAVARYLA</sequence>
<comment type="cofactor">
    <cofactor evidence="1">
        <name>Mg(2+)</name>
        <dbReference type="ChEBI" id="CHEBI:18420"/>
    </cofactor>
</comment>
<dbReference type="GO" id="GO:0016052">
    <property type="term" value="P:carbohydrate catabolic process"/>
    <property type="evidence" value="ECO:0007669"/>
    <property type="project" value="TreeGrafter"/>
</dbReference>
<dbReference type="Pfam" id="PF02746">
    <property type="entry name" value="MR_MLE_N"/>
    <property type="match status" value="1"/>
</dbReference>
<comment type="caution">
    <text evidence="5">The sequence shown here is derived from an EMBL/GenBank/DDBJ whole genome shotgun (WGS) entry which is preliminary data.</text>
</comment>
<evidence type="ECO:0000313" key="6">
    <source>
        <dbReference type="Proteomes" id="UP000295129"/>
    </source>
</evidence>
<dbReference type="InterPro" id="IPR046945">
    <property type="entry name" value="RHMD-like"/>
</dbReference>
<dbReference type="Gene3D" id="3.20.20.120">
    <property type="entry name" value="Enolase-like C-terminal domain"/>
    <property type="match status" value="1"/>
</dbReference>
<dbReference type="Proteomes" id="UP000295129">
    <property type="component" value="Unassembled WGS sequence"/>
</dbReference>
<dbReference type="InterPro" id="IPR029065">
    <property type="entry name" value="Enolase_C-like"/>
</dbReference>